<protein>
    <submittedName>
        <fullName evidence="2">Acetyltransferase</fullName>
    </submittedName>
</protein>
<dbReference type="Gene3D" id="3.40.630.30">
    <property type="match status" value="1"/>
</dbReference>
<proteinExistence type="predicted"/>
<comment type="caution">
    <text evidence="2">The sequence shown here is derived from an EMBL/GenBank/DDBJ whole genome shotgun (WGS) entry which is preliminary data.</text>
</comment>
<dbReference type="EMBL" id="JNFP01000025">
    <property type="protein sequence ID" value="KIA63138.1"/>
    <property type="molecule type" value="Genomic_DNA"/>
</dbReference>
<dbReference type="PROSITE" id="PS51186">
    <property type="entry name" value="GNAT"/>
    <property type="match status" value="1"/>
</dbReference>
<sequence length="160" mass="17876">MTESTGAAPRRIELRRIDRENLYAVCSLSETLSAQQRLMVIDNGISIAEAHFSDCLWFRAVYADDAPAGFLMVHHGLDEDHPDLRGVFLWRFMVAGPAQGRGIGRAALRALVQRLTARGTRELYTSYATGPGSPEGFYRSLGFVPTGRILDNEHEVVLRW</sequence>
<evidence type="ECO:0000313" key="2">
    <source>
        <dbReference type="EMBL" id="KIA63138.1"/>
    </source>
</evidence>
<feature type="domain" description="N-acetyltransferase" evidence="1">
    <location>
        <begin position="12"/>
        <end position="160"/>
    </location>
</feature>
<evidence type="ECO:0000313" key="3">
    <source>
        <dbReference type="Proteomes" id="UP000031364"/>
    </source>
</evidence>
<dbReference type="InterPro" id="IPR000182">
    <property type="entry name" value="GNAT_dom"/>
</dbReference>
<accession>A0ABR4ZCP0</accession>
<reference evidence="2 3" key="1">
    <citation type="journal article" date="2014" name="Int. J. Syst. Evol. Microbiol.">
        <title>Nocardia vulneris sp. nov., isolated from wounds of human patients in North America.</title>
        <authorList>
            <person name="Lasker B.A."/>
            <person name="Bell M."/>
            <person name="Klenk H.P."/>
            <person name="Sproer C."/>
            <person name="Schumann C."/>
            <person name="Schumann P."/>
            <person name="Brown J.M."/>
        </authorList>
    </citation>
    <scope>NUCLEOTIDE SEQUENCE [LARGE SCALE GENOMIC DNA]</scope>
    <source>
        <strain evidence="2 3">W9851</strain>
    </source>
</reference>
<evidence type="ECO:0000259" key="1">
    <source>
        <dbReference type="PROSITE" id="PS51186"/>
    </source>
</evidence>
<gene>
    <name evidence="2" type="ORF">FG87_21130</name>
</gene>
<dbReference type="SUPFAM" id="SSF55729">
    <property type="entry name" value="Acyl-CoA N-acyltransferases (Nat)"/>
    <property type="match status" value="1"/>
</dbReference>
<dbReference type="CDD" id="cd04301">
    <property type="entry name" value="NAT_SF"/>
    <property type="match status" value="1"/>
</dbReference>
<keyword evidence="3" id="KW-1185">Reference proteome</keyword>
<organism evidence="2 3">
    <name type="scientific">Nocardia vulneris</name>
    <dbReference type="NCBI Taxonomy" id="1141657"/>
    <lineage>
        <taxon>Bacteria</taxon>
        <taxon>Bacillati</taxon>
        <taxon>Actinomycetota</taxon>
        <taxon>Actinomycetes</taxon>
        <taxon>Mycobacteriales</taxon>
        <taxon>Nocardiaceae</taxon>
        <taxon>Nocardia</taxon>
    </lineage>
</organism>
<name>A0ABR4ZCP0_9NOCA</name>
<dbReference type="RefSeq" id="WP_043673287.1">
    <property type="nucleotide sequence ID" value="NZ_BDCI01000020.1"/>
</dbReference>
<dbReference type="Pfam" id="PF00583">
    <property type="entry name" value="Acetyltransf_1"/>
    <property type="match status" value="1"/>
</dbReference>
<dbReference type="Proteomes" id="UP000031364">
    <property type="component" value="Unassembled WGS sequence"/>
</dbReference>
<dbReference type="InterPro" id="IPR016181">
    <property type="entry name" value="Acyl_CoA_acyltransferase"/>
</dbReference>